<keyword evidence="4 5" id="KW-0648">Protein biosynthesis</keyword>
<evidence type="ECO:0000256" key="1">
    <source>
        <dbReference type="ARBA" id="ARBA00022555"/>
    </source>
</evidence>
<protein>
    <recommendedName>
        <fullName evidence="5">Rqc2 homolog RqcH</fullName>
        <shortName evidence="5">RqcH</shortName>
    </recommendedName>
</protein>
<dbReference type="Pfam" id="PF05833">
    <property type="entry name" value="NFACT_N"/>
    <property type="match status" value="1"/>
</dbReference>
<comment type="subunit">
    <text evidence="5">Associates with stalled 50S ribosomal subunits. Binds to RqcP.</text>
</comment>
<evidence type="ECO:0000256" key="5">
    <source>
        <dbReference type="HAMAP-Rule" id="MF_00844"/>
    </source>
</evidence>
<accession>A0A6A8MEC5</accession>
<comment type="similarity">
    <text evidence="5">Belongs to the NEMF family.</text>
</comment>
<gene>
    <name evidence="5" type="primary">rqcH</name>
    <name evidence="7" type="ORF">FYJ62_05725</name>
</gene>
<dbReference type="GO" id="GO:0019843">
    <property type="term" value="F:rRNA binding"/>
    <property type="evidence" value="ECO:0007669"/>
    <property type="project" value="UniProtKB-UniRule"/>
</dbReference>
<comment type="function">
    <text evidence="5">Key component of the ribosome quality control system (RQC), a ribosome-associated complex that mediates the extraction of incompletely synthesized nascent chains from stalled ribosomes and their subsequent degradation. RqcH recruits Ala-charged tRNA, and with RqcP directs the elongation of stalled nascent chains on 50S ribosomal subunits, leading to non-templated C-terminal alanine extensions (Ala tail). The Ala tail promotes nascent chain degradation. May add between 1 and at least 8 Ala residues. Binds to stalled 50S ribosomal subunits.</text>
</comment>
<feature type="domain" description="NFACT RNA-binding" evidence="6">
    <location>
        <begin position="446"/>
        <end position="534"/>
    </location>
</feature>
<dbReference type="AlphaFoldDB" id="A0A6A8MEC5"/>
<evidence type="ECO:0000313" key="7">
    <source>
        <dbReference type="EMBL" id="MST87147.1"/>
    </source>
</evidence>
<evidence type="ECO:0000256" key="2">
    <source>
        <dbReference type="ARBA" id="ARBA00022730"/>
    </source>
</evidence>
<dbReference type="InterPro" id="IPR051608">
    <property type="entry name" value="RQC_Subunit_NEMF"/>
</dbReference>
<dbReference type="RefSeq" id="WP_154548652.1">
    <property type="nucleotide sequence ID" value="NZ_JBKZBY010000003.1"/>
</dbReference>
<evidence type="ECO:0000256" key="3">
    <source>
        <dbReference type="ARBA" id="ARBA00022884"/>
    </source>
</evidence>
<dbReference type="HAMAP" id="MF_00844_B">
    <property type="entry name" value="RqcH_B"/>
    <property type="match status" value="1"/>
</dbReference>
<dbReference type="GO" id="GO:0000049">
    <property type="term" value="F:tRNA binding"/>
    <property type="evidence" value="ECO:0007669"/>
    <property type="project" value="UniProtKB-UniRule"/>
</dbReference>
<evidence type="ECO:0000313" key="8">
    <source>
        <dbReference type="Proteomes" id="UP000438120"/>
    </source>
</evidence>
<dbReference type="FunFam" id="2.30.310.10:FF:000004">
    <property type="entry name" value="Fibronectin-binding protein A"/>
    <property type="match status" value="1"/>
</dbReference>
<dbReference type="EMBL" id="VUMX01000013">
    <property type="protein sequence ID" value="MST87147.1"/>
    <property type="molecule type" value="Genomic_DNA"/>
</dbReference>
<keyword evidence="3 5" id="KW-0694">RNA-binding</keyword>
<keyword evidence="8" id="KW-1185">Reference proteome</keyword>
<dbReference type="OrthoDB" id="9766163at2"/>
<reference evidence="7 8" key="1">
    <citation type="submission" date="2019-08" db="EMBL/GenBank/DDBJ databases">
        <title>In-depth cultivation of the pig gut microbiome towards novel bacterial diversity and tailored functional studies.</title>
        <authorList>
            <person name="Wylensek D."/>
            <person name="Hitch T.C.A."/>
            <person name="Clavel T."/>
        </authorList>
    </citation>
    <scope>NUCLEOTIDE SEQUENCE [LARGE SCALE GENOMIC DNA]</scope>
    <source>
        <strain evidence="7 8">Bifido-178-WT-2B</strain>
    </source>
</reference>
<comment type="caution">
    <text evidence="7">The sequence shown here is derived from an EMBL/GenBank/DDBJ whole genome shotgun (WGS) entry which is preliminary data.</text>
</comment>
<keyword evidence="1 5" id="KW-0820">tRNA-binding</keyword>
<dbReference type="PANTHER" id="PTHR15239:SF6">
    <property type="entry name" value="RIBOSOME QUALITY CONTROL COMPLEX SUBUNIT NEMF"/>
    <property type="match status" value="1"/>
</dbReference>
<dbReference type="InterPro" id="IPR043682">
    <property type="entry name" value="RqcH_bacterial"/>
</dbReference>
<dbReference type="GO" id="GO:0043023">
    <property type="term" value="F:ribosomal large subunit binding"/>
    <property type="evidence" value="ECO:0007669"/>
    <property type="project" value="UniProtKB-UniRule"/>
</dbReference>
<organism evidence="7 8">
    <name type="scientific">Lactobacillus porci</name>
    <dbReference type="NCBI Taxonomy" id="2012477"/>
    <lineage>
        <taxon>Bacteria</taxon>
        <taxon>Bacillati</taxon>
        <taxon>Bacillota</taxon>
        <taxon>Bacilli</taxon>
        <taxon>Lactobacillales</taxon>
        <taxon>Lactobacillaceae</taxon>
        <taxon>Lactobacillus</taxon>
    </lineage>
</organism>
<evidence type="ECO:0000259" key="6">
    <source>
        <dbReference type="Pfam" id="PF05670"/>
    </source>
</evidence>
<proteinExistence type="inferred from homology"/>
<dbReference type="GO" id="GO:0072344">
    <property type="term" value="P:rescue of stalled ribosome"/>
    <property type="evidence" value="ECO:0007669"/>
    <property type="project" value="UniProtKB-UniRule"/>
</dbReference>
<evidence type="ECO:0000256" key="4">
    <source>
        <dbReference type="ARBA" id="ARBA00022917"/>
    </source>
</evidence>
<keyword evidence="2 5" id="KW-0699">rRNA-binding</keyword>
<dbReference type="GO" id="GO:1990112">
    <property type="term" value="C:RQC complex"/>
    <property type="evidence" value="ECO:0007669"/>
    <property type="project" value="TreeGrafter"/>
</dbReference>
<dbReference type="InterPro" id="IPR008532">
    <property type="entry name" value="NFACT_RNA-bd"/>
</dbReference>
<dbReference type="Gene3D" id="2.30.310.10">
    <property type="entry name" value="ibrinogen binding protein from staphylococcus aureus domain"/>
    <property type="match status" value="1"/>
</dbReference>
<name>A0A6A8MEC5_9LACO</name>
<sequence>MAFDGLFIHSLLKELTPQIIDGRLSKIYQPFNNDVVLVFRKDRKNRQLLISANPEYPRVYLTKEAFSNPDVAPLFVMVLRKYLEGSVLQGIEQVGLSRIINFSFSGRNELGDEMQLVLSVELMGRHSNVILYNKQDGKIIDLLKRINPDENRVRLLLPKAKYELPPLNPGINGFQLSEAAFKQLKQKYPDPADFAKQMDGLDGDDRKELTGYLEDDFSYGSLKIFYQQFESPRAFVLLTPRHKRRIYPYLPYHLEMTKESSASQLNEALDDFYAYQANRDWVKQRSQQIERVVSNERKKLSKKIGKLNKQLAAAENSENLRISGELLTAYLNQVKPGMTKIDLPNYYENNSPMTIKLDPALSPQKNAQKYFKRYKKMRDSIKHVQEQIAISEDSLRYLDSVQTEIDNADPQDIDQIKDELVAQGYLKQTQRKQRRRKISEKNLAKFTLSDGKQLLVGKNNLQNDWLTLKKADKRDYWFHVKNIPGSHVILQDSQPTDQDIKEAAEIAAYFSKARHGSHVQVDYIQVKRIKKPNGAKPGFVIYTGQNSIEVTPDEEAILAKKAKD</sequence>
<dbReference type="Proteomes" id="UP000438120">
    <property type="component" value="Unassembled WGS sequence"/>
</dbReference>
<dbReference type="PANTHER" id="PTHR15239">
    <property type="entry name" value="NUCLEAR EXPORT MEDIATOR FACTOR NEMF"/>
    <property type="match status" value="1"/>
</dbReference>
<dbReference type="Pfam" id="PF05670">
    <property type="entry name" value="NFACT-R_1"/>
    <property type="match status" value="1"/>
</dbReference>